<dbReference type="InterPro" id="IPR051017">
    <property type="entry name" value="Aldolase-II_Adducin_sf"/>
</dbReference>
<feature type="domain" description="Class II aldolase/adducin N-terminal" evidence="1">
    <location>
        <begin position="53"/>
        <end position="235"/>
    </location>
</feature>
<sequence length="289" mass="31977">MSSTTVTRAVSQPVQLKVDNVADKSSEKNKLINELWVIPEFTDKYEERQWAKEHMAGAFRVFAKLGFNDGAGGHISLRDPVQTDCFWINPYPVHFGLVKASDLILVNEDGDALVETQYKVNRAGFMIHAALHKARPDVHAACHMHTPHGRAWSVFGKPIEMLCQDSCYFYNDLSIYEGFGGVVLAREEGERIAEALGPKNMSVILQNHGLLTCGGTVDEAAGRFIALERACQTQLLAEAAAANGIRKTYIGEEEAMYTKEGAGTAAVLFTQFKPEYDMILKETNGDFLD</sequence>
<dbReference type="Proteomes" id="UP000766486">
    <property type="component" value="Unassembled WGS sequence"/>
</dbReference>
<evidence type="ECO:0000259" key="1">
    <source>
        <dbReference type="SMART" id="SM01007"/>
    </source>
</evidence>
<dbReference type="PANTHER" id="PTHR10672:SF40">
    <property type="entry name" value="CLASS II ALDOLASE_ADDUCIN DOMAIN PROTEIN (AFU_ORTHOLOGUE AFUA_3G09800)"/>
    <property type="match status" value="1"/>
</dbReference>
<dbReference type="Gene3D" id="3.40.225.10">
    <property type="entry name" value="Class II aldolase/adducin N-terminal domain"/>
    <property type="match status" value="1"/>
</dbReference>
<dbReference type="Pfam" id="PF00596">
    <property type="entry name" value="Aldolase_II"/>
    <property type="match status" value="1"/>
</dbReference>
<dbReference type="InterPro" id="IPR001303">
    <property type="entry name" value="Aldolase_II/adducin_N"/>
</dbReference>
<dbReference type="SUPFAM" id="SSF53639">
    <property type="entry name" value="AraD/HMP-PK domain-like"/>
    <property type="match status" value="1"/>
</dbReference>
<gene>
    <name evidence="2" type="ORF">CLO192961_LOCUS273276</name>
</gene>
<proteinExistence type="predicted"/>
<comment type="caution">
    <text evidence="2">The sequence shown here is derived from an EMBL/GenBank/DDBJ whole genome shotgun (WGS) entry which is preliminary data.</text>
</comment>
<dbReference type="SMART" id="SM01007">
    <property type="entry name" value="Aldolase_II"/>
    <property type="match status" value="1"/>
</dbReference>
<name>A0ABY6UIE6_BIOOC</name>
<reference evidence="2 3" key="1">
    <citation type="submission" date="2019-06" db="EMBL/GenBank/DDBJ databases">
        <authorList>
            <person name="Broberg M."/>
        </authorList>
    </citation>
    <scope>NUCLEOTIDE SEQUENCE [LARGE SCALE GENOMIC DNA]</scope>
</reference>
<keyword evidence="3" id="KW-1185">Reference proteome</keyword>
<evidence type="ECO:0000313" key="2">
    <source>
        <dbReference type="EMBL" id="VUC29953.1"/>
    </source>
</evidence>
<dbReference type="NCBIfam" id="NF004855">
    <property type="entry name" value="PRK06208.1"/>
    <property type="match status" value="1"/>
</dbReference>
<organism evidence="2 3">
    <name type="scientific">Bionectria ochroleuca</name>
    <name type="common">Gliocladium roseum</name>
    <dbReference type="NCBI Taxonomy" id="29856"/>
    <lineage>
        <taxon>Eukaryota</taxon>
        <taxon>Fungi</taxon>
        <taxon>Dikarya</taxon>
        <taxon>Ascomycota</taxon>
        <taxon>Pezizomycotina</taxon>
        <taxon>Sordariomycetes</taxon>
        <taxon>Hypocreomycetidae</taxon>
        <taxon>Hypocreales</taxon>
        <taxon>Bionectriaceae</taxon>
        <taxon>Clonostachys</taxon>
    </lineage>
</organism>
<evidence type="ECO:0000313" key="3">
    <source>
        <dbReference type="Proteomes" id="UP000766486"/>
    </source>
</evidence>
<protein>
    <recommendedName>
        <fullName evidence="1">Class II aldolase/adducin N-terminal domain-containing protein</fullName>
    </recommendedName>
</protein>
<dbReference type="EMBL" id="CABFNS010000812">
    <property type="protein sequence ID" value="VUC29953.1"/>
    <property type="molecule type" value="Genomic_DNA"/>
</dbReference>
<accession>A0ABY6UIE6</accession>
<dbReference type="PANTHER" id="PTHR10672">
    <property type="entry name" value="ADDUCIN"/>
    <property type="match status" value="1"/>
</dbReference>
<dbReference type="InterPro" id="IPR036409">
    <property type="entry name" value="Aldolase_II/adducin_N_sf"/>
</dbReference>